<accession>A0A7V3VTP1</accession>
<dbReference type="PANTHER" id="PTHR43480:SF1">
    <property type="entry name" value="ACYL-[ACYL-CARRIER-PROTEIN]--UDP-N-ACETYLGLUCOSAMINE O-ACYLTRANSFERASE, MITOCHONDRIAL-RELATED"/>
    <property type="match status" value="1"/>
</dbReference>
<keyword evidence="3 7" id="KW-0808">Transferase</keyword>
<name>A0A7V3VTP1_UNCW3</name>
<proteinExistence type="predicted"/>
<dbReference type="Pfam" id="PF00132">
    <property type="entry name" value="Hexapep"/>
    <property type="match status" value="2"/>
</dbReference>
<evidence type="ECO:0000259" key="6">
    <source>
        <dbReference type="Pfam" id="PF13720"/>
    </source>
</evidence>
<comment type="caution">
    <text evidence="7">The sequence shown here is derived from an EMBL/GenBank/DDBJ whole genome shotgun (WGS) entry which is preliminary data.</text>
</comment>
<evidence type="ECO:0000256" key="4">
    <source>
        <dbReference type="ARBA" id="ARBA00023098"/>
    </source>
</evidence>
<dbReference type="InterPro" id="IPR011004">
    <property type="entry name" value="Trimer_LpxA-like_sf"/>
</dbReference>
<dbReference type="InterPro" id="IPR001451">
    <property type="entry name" value="Hexapep"/>
</dbReference>
<dbReference type="Pfam" id="PF13720">
    <property type="entry name" value="Acetyltransf_11"/>
    <property type="match status" value="1"/>
</dbReference>
<dbReference type="SUPFAM" id="SSF51161">
    <property type="entry name" value="Trimeric LpxA-like enzymes"/>
    <property type="match status" value="1"/>
</dbReference>
<dbReference type="Gene3D" id="1.20.1180.10">
    <property type="entry name" value="Udp N-acetylglucosamine O-acyltransferase, C-terminal domain"/>
    <property type="match status" value="1"/>
</dbReference>
<organism evidence="7">
    <name type="scientific">candidate division WOR-3 bacterium</name>
    <dbReference type="NCBI Taxonomy" id="2052148"/>
    <lineage>
        <taxon>Bacteria</taxon>
        <taxon>Bacteria division WOR-3</taxon>
    </lineage>
</organism>
<keyword evidence="4" id="KW-0443">Lipid metabolism</keyword>
<dbReference type="GO" id="GO:0009245">
    <property type="term" value="P:lipid A biosynthetic process"/>
    <property type="evidence" value="ECO:0007669"/>
    <property type="project" value="UniProtKB-KW"/>
</dbReference>
<evidence type="ECO:0000256" key="2">
    <source>
        <dbReference type="ARBA" id="ARBA00022556"/>
    </source>
</evidence>
<evidence type="ECO:0000256" key="1">
    <source>
        <dbReference type="ARBA" id="ARBA00022516"/>
    </source>
</evidence>
<gene>
    <name evidence="7" type="ORF">ENX68_00285</name>
</gene>
<sequence length="271" mass="30289">MEISHRSENLGNSSTNDNFIISKKAQIDKEVEIGKFTIIEDGVEIGAGTKIGNYVLIKKGTKIGKNNIIYSGAQIGTDPQDYHFKGEYSECVIGDNNIIREYATISRATGENQRTVIGNNNFIMTYVHIAHNVQIGSNTVIASGTQIAGYVEIGDFAYIGGLVGIHQFCRVGKYAMVGAKSYLNKDLPPYLMARGNRARVYGINRVGLLRHGFSSKEIEEIKEIFHIFYNTNKTIDEIISNLDYNQSSVFLQEFVRFIRSSQRGIILKTKK</sequence>
<reference evidence="7" key="1">
    <citation type="journal article" date="2020" name="mSystems">
        <title>Genome- and Community-Level Interaction Insights into Carbon Utilization and Element Cycling Functions of Hydrothermarchaeota in Hydrothermal Sediment.</title>
        <authorList>
            <person name="Zhou Z."/>
            <person name="Liu Y."/>
            <person name="Xu W."/>
            <person name="Pan J."/>
            <person name="Luo Z.H."/>
            <person name="Li M."/>
        </authorList>
    </citation>
    <scope>NUCLEOTIDE SEQUENCE [LARGE SCALE GENOMIC DNA]</scope>
    <source>
        <strain evidence="7">SpSt-961</strain>
    </source>
</reference>
<protein>
    <submittedName>
        <fullName evidence="7">Acyl-ACP--UDP-N-acetylglucosamine O-acyltransferase</fullName>
        <ecNumber evidence="7">2.3.1.129</ecNumber>
    </submittedName>
</protein>
<dbReference type="AlphaFoldDB" id="A0A7V3VTP1"/>
<dbReference type="NCBIfam" id="TIGR01852">
    <property type="entry name" value="lipid_A_lpxA"/>
    <property type="match status" value="1"/>
</dbReference>
<dbReference type="EMBL" id="DTOZ01000014">
    <property type="protein sequence ID" value="HGE77424.1"/>
    <property type="molecule type" value="Genomic_DNA"/>
</dbReference>
<dbReference type="GO" id="GO:0008780">
    <property type="term" value="F:acyl-[acyl-carrier-protein]-UDP-N-acetylglucosamine O-acyltransferase activity"/>
    <property type="evidence" value="ECO:0007669"/>
    <property type="project" value="UniProtKB-EC"/>
</dbReference>
<dbReference type="PANTHER" id="PTHR43480">
    <property type="entry name" value="ACYL-[ACYL-CARRIER-PROTEIN]--UDP-N-ACETYLGLUCOSAMINE O-ACYLTRANSFERASE"/>
    <property type="match status" value="1"/>
</dbReference>
<keyword evidence="5 7" id="KW-0012">Acyltransferase</keyword>
<keyword evidence="2" id="KW-0441">Lipid A biosynthesis</keyword>
<dbReference type="PIRSF" id="PIRSF000456">
    <property type="entry name" value="UDP-GlcNAc_acltr"/>
    <property type="match status" value="1"/>
</dbReference>
<dbReference type="CDD" id="cd03351">
    <property type="entry name" value="LbH_UDP-GlcNAc_AT"/>
    <property type="match status" value="1"/>
</dbReference>
<keyword evidence="1" id="KW-0444">Lipid biosynthesis</keyword>
<dbReference type="GO" id="GO:0016020">
    <property type="term" value="C:membrane"/>
    <property type="evidence" value="ECO:0007669"/>
    <property type="project" value="GOC"/>
</dbReference>
<evidence type="ECO:0000313" key="7">
    <source>
        <dbReference type="EMBL" id="HGE77424.1"/>
    </source>
</evidence>
<dbReference type="InterPro" id="IPR029098">
    <property type="entry name" value="Acetyltransf_C"/>
</dbReference>
<evidence type="ECO:0000256" key="3">
    <source>
        <dbReference type="ARBA" id="ARBA00022679"/>
    </source>
</evidence>
<dbReference type="NCBIfam" id="NF003657">
    <property type="entry name" value="PRK05289.1"/>
    <property type="match status" value="1"/>
</dbReference>
<evidence type="ECO:0000256" key="5">
    <source>
        <dbReference type="ARBA" id="ARBA00023315"/>
    </source>
</evidence>
<dbReference type="InterPro" id="IPR010137">
    <property type="entry name" value="Lipid_A_LpxA"/>
</dbReference>
<feature type="domain" description="UDP N-acetylglucosamine O-acyltransferase C-terminal" evidence="6">
    <location>
        <begin position="186"/>
        <end position="266"/>
    </location>
</feature>
<dbReference type="InterPro" id="IPR037157">
    <property type="entry name" value="Acetyltransf_C_sf"/>
</dbReference>
<dbReference type="EC" id="2.3.1.129" evidence="7"/>
<dbReference type="Gene3D" id="2.160.10.10">
    <property type="entry name" value="Hexapeptide repeat proteins"/>
    <property type="match status" value="1"/>
</dbReference>